<sequence>MQFRIKGNVIVRMSAFERRSAVE</sequence>
<protein>
    <submittedName>
        <fullName evidence="1">Uncharacterized protein</fullName>
    </submittedName>
</protein>
<name>A0A2H3U6R1_FUSOX</name>
<dbReference type="Proteomes" id="UP000219369">
    <property type="component" value="Unassembled WGS sequence"/>
</dbReference>
<evidence type="ECO:0000313" key="2">
    <source>
        <dbReference type="Proteomes" id="UP000219369"/>
    </source>
</evidence>
<proteinExistence type="predicted"/>
<dbReference type="EMBL" id="FMJY01000008">
    <property type="protein sequence ID" value="SCO89739.1"/>
    <property type="molecule type" value="Genomic_DNA"/>
</dbReference>
<reference evidence="2" key="1">
    <citation type="submission" date="2016-09" db="EMBL/GenBank/DDBJ databases">
        <authorList>
            <person name="Guldener U."/>
        </authorList>
    </citation>
    <scope>NUCLEOTIDE SEQUENCE [LARGE SCALE GENOMIC DNA]</scope>
    <source>
        <strain evidence="2">V64-1</strain>
    </source>
</reference>
<evidence type="ECO:0000313" key="1">
    <source>
        <dbReference type="EMBL" id="SCO89739.1"/>
    </source>
</evidence>
<organism evidence="1 2">
    <name type="scientific">Fusarium oxysporum</name>
    <name type="common">Fusarium vascular wilt</name>
    <dbReference type="NCBI Taxonomy" id="5507"/>
    <lineage>
        <taxon>Eukaryota</taxon>
        <taxon>Fungi</taxon>
        <taxon>Dikarya</taxon>
        <taxon>Ascomycota</taxon>
        <taxon>Pezizomycotina</taxon>
        <taxon>Sordariomycetes</taxon>
        <taxon>Hypocreomycetidae</taxon>
        <taxon>Hypocreales</taxon>
        <taxon>Nectriaceae</taxon>
        <taxon>Fusarium</taxon>
        <taxon>Fusarium oxysporum species complex</taxon>
    </lineage>
</organism>
<gene>
    <name evidence="1" type="ORF">FRV6_13867</name>
</gene>
<accession>A0A2H3U6R1</accession>
<dbReference type="AlphaFoldDB" id="A0A2H3U6R1"/>